<sequence>MVSDEPQASSISAPSKVDMSRFKELTGKSKRSYEEDEGLDDFQPDKKPKPSSQPEKPKNTLTLPKRSHNVARGSPQASNDAMLNDPFRPEGGATFKDLRRNRLTLPKKVSRTPNPFPHANKKIIESSKDDNKEQCPYCGEVFKAMTGPLRRALDTIKKKDREYEKSQSAKLEEESATSIYNLPTDLTIKRRVLPAEKDAFCKLHRIELVIKPEGRKKNYPEEIAFDKIERRIDRMRPDLDKIIRNDLSSEFRDIAENAYKNMGANKARSTMGVMTRFEATLPGYYGPKGAAVILEALTKFYLETGFLSRELVSPQLPLEFAQQVLVPEVGLRLIQGDLTKHKVLPNARAKARKVMEESIQYGHHIFPVKDQEIESSSLTNVLESDAEEEEEEEEVEDDDGVQELELEHIEDSD</sequence>
<evidence type="ECO:0000256" key="7">
    <source>
        <dbReference type="ARBA" id="ARBA00023242"/>
    </source>
</evidence>
<comment type="caution">
    <text evidence="10">The sequence shown here is derived from an EMBL/GenBank/DDBJ whole genome shotgun (WGS) entry which is preliminary data.</text>
</comment>
<feature type="region of interest" description="Disordered" evidence="8">
    <location>
        <begin position="377"/>
        <end position="413"/>
    </location>
</feature>
<keyword evidence="6" id="KW-0963">Cytoplasm</keyword>
<keyword evidence="11" id="KW-1185">Reference proteome</keyword>
<dbReference type="InterPro" id="IPR028094">
    <property type="entry name" value="RTC4_C"/>
</dbReference>
<evidence type="ECO:0000256" key="4">
    <source>
        <dbReference type="ARBA" id="ARBA00009461"/>
    </source>
</evidence>
<dbReference type="SMART" id="SM01312">
    <property type="entry name" value="RTC4"/>
    <property type="match status" value="1"/>
</dbReference>
<feature type="compositionally biased region" description="Polar residues" evidence="8">
    <location>
        <begin position="1"/>
        <end position="13"/>
    </location>
</feature>
<comment type="subcellular location">
    <subcellularLocation>
        <location evidence="3">Cytoplasm</location>
    </subcellularLocation>
    <subcellularLocation>
        <location evidence="2">Nucleus</location>
    </subcellularLocation>
</comment>
<dbReference type="GO" id="GO:0005634">
    <property type="term" value="C:nucleus"/>
    <property type="evidence" value="ECO:0007669"/>
    <property type="project" value="UniProtKB-SubCell"/>
</dbReference>
<organism evidence="10 11">
    <name type="scientific">Choanephora cucurbitarum</name>
    <dbReference type="NCBI Taxonomy" id="101091"/>
    <lineage>
        <taxon>Eukaryota</taxon>
        <taxon>Fungi</taxon>
        <taxon>Fungi incertae sedis</taxon>
        <taxon>Mucoromycota</taxon>
        <taxon>Mucoromycotina</taxon>
        <taxon>Mucoromycetes</taxon>
        <taxon>Mucorales</taxon>
        <taxon>Mucorineae</taxon>
        <taxon>Choanephoraceae</taxon>
        <taxon>Choanephoroideae</taxon>
        <taxon>Choanephora</taxon>
    </lineage>
</organism>
<dbReference type="GO" id="GO:0005737">
    <property type="term" value="C:cytoplasm"/>
    <property type="evidence" value="ECO:0007669"/>
    <property type="project" value="UniProtKB-SubCell"/>
</dbReference>
<dbReference type="AlphaFoldDB" id="A0A1C7NDP2"/>
<feature type="compositionally biased region" description="Basic and acidic residues" evidence="8">
    <location>
        <begin position="18"/>
        <end position="33"/>
    </location>
</feature>
<dbReference type="Proteomes" id="UP000093000">
    <property type="component" value="Unassembled WGS sequence"/>
</dbReference>
<evidence type="ECO:0000256" key="6">
    <source>
        <dbReference type="ARBA" id="ARBA00022490"/>
    </source>
</evidence>
<dbReference type="Pfam" id="PF14474">
    <property type="entry name" value="RTC4"/>
    <property type="match status" value="1"/>
</dbReference>
<dbReference type="OrthoDB" id="128308at2759"/>
<evidence type="ECO:0000313" key="10">
    <source>
        <dbReference type="EMBL" id="OBZ87223.1"/>
    </source>
</evidence>
<evidence type="ECO:0000256" key="8">
    <source>
        <dbReference type="SAM" id="MobiDB-lite"/>
    </source>
</evidence>
<dbReference type="EMBL" id="LUGH01000237">
    <property type="protein sequence ID" value="OBZ87223.1"/>
    <property type="molecule type" value="Genomic_DNA"/>
</dbReference>
<dbReference type="PANTHER" id="PTHR41391">
    <property type="entry name" value="RESTRICTION OF TELOMERE CAPPING PROTEIN 4"/>
    <property type="match status" value="1"/>
</dbReference>
<dbReference type="InterPro" id="IPR039024">
    <property type="entry name" value="RTC4"/>
</dbReference>
<evidence type="ECO:0000256" key="3">
    <source>
        <dbReference type="ARBA" id="ARBA00004496"/>
    </source>
</evidence>
<dbReference type="PANTHER" id="PTHR41391:SF1">
    <property type="entry name" value="RESTRICTION OF TELOMERE CAPPING PROTEIN 4"/>
    <property type="match status" value="1"/>
</dbReference>
<evidence type="ECO:0000259" key="9">
    <source>
        <dbReference type="SMART" id="SM01312"/>
    </source>
</evidence>
<dbReference type="InParanoid" id="A0A1C7NDP2"/>
<evidence type="ECO:0000256" key="5">
    <source>
        <dbReference type="ARBA" id="ARBA00015162"/>
    </source>
</evidence>
<evidence type="ECO:0000256" key="2">
    <source>
        <dbReference type="ARBA" id="ARBA00004123"/>
    </source>
</evidence>
<protein>
    <recommendedName>
        <fullName evidence="5">Restriction of telomere capping protein 4</fullName>
    </recommendedName>
</protein>
<evidence type="ECO:0000256" key="1">
    <source>
        <dbReference type="ARBA" id="ARBA00002738"/>
    </source>
</evidence>
<keyword evidence="7" id="KW-0539">Nucleus</keyword>
<reference evidence="10 11" key="1">
    <citation type="submission" date="2016-03" db="EMBL/GenBank/DDBJ databases">
        <title>Choanephora cucurbitarum.</title>
        <authorList>
            <person name="Min B."/>
            <person name="Park H."/>
            <person name="Park J.-H."/>
            <person name="Shin H.-D."/>
            <person name="Choi I.-G."/>
        </authorList>
    </citation>
    <scope>NUCLEOTIDE SEQUENCE [LARGE SCALE GENOMIC DNA]</scope>
    <source>
        <strain evidence="10 11">KUS-F28377</strain>
    </source>
</reference>
<comment type="similarity">
    <text evidence="4">Belongs to the RTC4 family.</text>
</comment>
<accession>A0A1C7NDP2</accession>
<gene>
    <name evidence="10" type="ORF">A0J61_04718</name>
</gene>
<proteinExistence type="inferred from homology"/>
<feature type="domain" description="Restriction of telomere capping protein 4 C-terminal" evidence="9">
    <location>
        <begin position="242"/>
        <end position="368"/>
    </location>
</feature>
<evidence type="ECO:0000313" key="11">
    <source>
        <dbReference type="Proteomes" id="UP000093000"/>
    </source>
</evidence>
<dbReference type="STRING" id="101091.A0A1C7NDP2"/>
<comment type="function">
    <text evidence="1">May be involved in a process influencing telomere capping.</text>
</comment>
<feature type="region of interest" description="Disordered" evidence="8">
    <location>
        <begin position="1"/>
        <end position="99"/>
    </location>
</feature>
<name>A0A1C7NDP2_9FUNG</name>
<feature type="compositionally biased region" description="Acidic residues" evidence="8">
    <location>
        <begin position="384"/>
        <end position="404"/>
    </location>
</feature>